<name>A0A397BH96_APHAT</name>
<dbReference type="Gene3D" id="1.10.510.10">
    <property type="entry name" value="Transferase(Phosphotransferase) domain 1"/>
    <property type="match status" value="1"/>
</dbReference>
<evidence type="ECO:0000313" key="3">
    <source>
        <dbReference type="Proteomes" id="UP000265427"/>
    </source>
</evidence>
<reference evidence="2 3" key="1">
    <citation type="submission" date="2018-08" db="EMBL/GenBank/DDBJ databases">
        <title>Aphanomyces genome sequencing and annotation.</title>
        <authorList>
            <person name="Minardi D."/>
            <person name="Oidtmann B."/>
            <person name="Van Der Giezen M."/>
            <person name="Studholme D.J."/>
        </authorList>
    </citation>
    <scope>NUCLEOTIDE SEQUENCE [LARGE SCALE GENOMIC DNA]</scope>
    <source>
        <strain evidence="2 3">Kv</strain>
    </source>
</reference>
<protein>
    <recommendedName>
        <fullName evidence="4">Protein kinase domain-containing protein</fullName>
    </recommendedName>
</protein>
<organism evidence="2 3">
    <name type="scientific">Aphanomyces astaci</name>
    <name type="common">Crayfish plague agent</name>
    <dbReference type="NCBI Taxonomy" id="112090"/>
    <lineage>
        <taxon>Eukaryota</taxon>
        <taxon>Sar</taxon>
        <taxon>Stramenopiles</taxon>
        <taxon>Oomycota</taxon>
        <taxon>Saprolegniomycetes</taxon>
        <taxon>Saprolegniales</taxon>
        <taxon>Verrucalvaceae</taxon>
        <taxon>Aphanomyces</taxon>
    </lineage>
</organism>
<gene>
    <name evidence="2" type="ORF">DYB36_013317</name>
</gene>
<dbReference type="Gene3D" id="3.30.200.20">
    <property type="entry name" value="Phosphorylase Kinase, domain 1"/>
    <property type="match status" value="1"/>
</dbReference>
<proteinExistence type="predicted"/>
<feature type="region of interest" description="Disordered" evidence="1">
    <location>
        <begin position="108"/>
        <end position="130"/>
    </location>
</feature>
<accession>A0A397BH96</accession>
<comment type="caution">
    <text evidence="2">The sequence shown here is derived from an EMBL/GenBank/DDBJ whole genome shotgun (WGS) entry which is preliminary data.</text>
</comment>
<evidence type="ECO:0008006" key="4">
    <source>
        <dbReference type="Google" id="ProtNLM"/>
    </source>
</evidence>
<feature type="compositionally biased region" description="Basic and acidic residues" evidence="1">
    <location>
        <begin position="119"/>
        <end position="128"/>
    </location>
</feature>
<evidence type="ECO:0000313" key="2">
    <source>
        <dbReference type="EMBL" id="RHY17375.1"/>
    </source>
</evidence>
<dbReference type="Proteomes" id="UP000265427">
    <property type="component" value="Unassembled WGS sequence"/>
</dbReference>
<sequence>MAASRFVWYQLMTSNGVSIQRSTRTKVKMEAGCDIARFSVAVRANHGFLKGSLPSKLCVHTNQAAYDAKSRPLGPNVEIAAEVGVEDDELVVVVPGNAPKAAEYCGDVVPPLADSPSKQAEDASRKPEGYPVEQVDQELDTMRRQVERIEIKEGDGVSRQLEGAFEALRRDLNRQTQLLEAVLSKMTTTTSSKTDGLLGQEVHARLKANGLFIKAAQQCDQDAFWTLNDQVHANQLKEAALHAMVATFFEGMLGALGMVYVNCEQHKWLPQASSGSPATYLKPDGFATHAAMYRRATTGRMHASSGHTVRIGVPEVGLFDCLIVFECKRVVGDAALGQVARYMENLSTSTGAILFGRESCWLIESHCGIIVKVVTVHWVEEGSKALIREFLANLVSPWVARLTDACAALDVTVEEGCGSYLGRGAHGRVFKVENRRRETFAMEVVEKRFSGHLYREQFALEHMHVPGVTIDRVEACTEFATGAAMLTTPVGSPHPRPNTRHDVHGLFCVLKELHDRSLVHGDPRVSNVIVVEESGELRWIDLSAVRPSNSHRLSLDVEILARSILQVSWEHDMDLNSVFDEYGQSPTQDNMNFVAELVWGKMHSTR</sequence>
<dbReference type="SUPFAM" id="SSF56112">
    <property type="entry name" value="Protein kinase-like (PK-like)"/>
    <property type="match status" value="1"/>
</dbReference>
<dbReference type="AlphaFoldDB" id="A0A397BH96"/>
<dbReference type="InterPro" id="IPR011009">
    <property type="entry name" value="Kinase-like_dom_sf"/>
</dbReference>
<dbReference type="EMBL" id="QUSZ01003730">
    <property type="protein sequence ID" value="RHY17375.1"/>
    <property type="molecule type" value="Genomic_DNA"/>
</dbReference>
<evidence type="ECO:0000256" key="1">
    <source>
        <dbReference type="SAM" id="MobiDB-lite"/>
    </source>
</evidence>